<evidence type="ECO:0000256" key="7">
    <source>
        <dbReference type="RuleBase" id="RU367160"/>
    </source>
</evidence>
<gene>
    <name evidence="9" type="ORF">J5N97_025577</name>
</gene>
<dbReference type="GO" id="GO:0009723">
    <property type="term" value="P:response to ethylene"/>
    <property type="evidence" value="ECO:0007669"/>
    <property type="project" value="TreeGrafter"/>
</dbReference>
<dbReference type="PANTHER" id="PTHR31421:SF2">
    <property type="entry name" value="PROTEIN BASIC PENTACYSTEINE6"/>
    <property type="match status" value="1"/>
</dbReference>
<keyword evidence="6 7" id="KW-0539">Nucleus</keyword>
<dbReference type="Pfam" id="PF06217">
    <property type="entry name" value="GAGA_bind"/>
    <property type="match status" value="1"/>
</dbReference>
<dbReference type="Proteomes" id="UP001085076">
    <property type="component" value="Miscellaneous, Linkage group lg07"/>
</dbReference>
<keyword evidence="3 7" id="KW-0805">Transcription regulation</keyword>
<evidence type="ECO:0000313" key="10">
    <source>
        <dbReference type="Proteomes" id="UP001085076"/>
    </source>
</evidence>
<protein>
    <recommendedName>
        <fullName evidence="7">GAGA-binding transcriptional activator</fullName>
    </recommendedName>
</protein>
<feature type="coiled-coil region" evidence="8">
    <location>
        <begin position="62"/>
        <end position="96"/>
    </location>
</feature>
<dbReference type="GO" id="GO:0043565">
    <property type="term" value="F:sequence-specific DNA binding"/>
    <property type="evidence" value="ECO:0007669"/>
    <property type="project" value="TreeGrafter"/>
</dbReference>
<sequence>MDGSGHRENGRLKSAHTQWMMPQHQTKDHNTLKLMAIIAERDRAVQDRELAFCERKAAFAERDKAILDLNSAKAELKKAIMERDNAIAVLENARENVFYSNSSHGCSPDHGTMKQINHNHLPQALALPPQLSDAPYDHARKMHISDALPLSATPLSATKVHRVKRTKKEDGVLATSLKKTSKSPRKNKKAAVEVCRGGGDLNIQQAWKDQDLGLNLVTFDESTMPVPVCSCTGIPRQCYKWGSGGWQSSCCTTTLSEYPLPVAPNKRHSRVGGRKMSGSAFIKLLNRLTAEGHDLSMPLDLRDHWAKHGTNRYVTIK</sequence>
<name>A0A9D5C943_9LILI</name>
<proteinExistence type="inferred from homology"/>
<dbReference type="SMART" id="SM01226">
    <property type="entry name" value="GAGA_bind"/>
    <property type="match status" value="1"/>
</dbReference>
<accession>A0A9D5C943</accession>
<dbReference type="GO" id="GO:0005634">
    <property type="term" value="C:nucleus"/>
    <property type="evidence" value="ECO:0007669"/>
    <property type="project" value="UniProtKB-SubCell"/>
</dbReference>
<evidence type="ECO:0000313" key="9">
    <source>
        <dbReference type="EMBL" id="KAJ0968660.1"/>
    </source>
</evidence>
<comment type="function">
    <text evidence="7">Transcriptional regulator that specifically binds to GA-rich elements (GAGA-repeats) present in regulatory sequences of genes involved in developmental processes.</text>
</comment>
<dbReference type="AlphaFoldDB" id="A0A9D5C943"/>
<comment type="similarity">
    <text evidence="2 7">Belongs to the BBR/BPC family.</text>
</comment>
<organism evidence="9 10">
    <name type="scientific">Dioscorea zingiberensis</name>
    <dbReference type="NCBI Taxonomy" id="325984"/>
    <lineage>
        <taxon>Eukaryota</taxon>
        <taxon>Viridiplantae</taxon>
        <taxon>Streptophyta</taxon>
        <taxon>Embryophyta</taxon>
        <taxon>Tracheophyta</taxon>
        <taxon>Spermatophyta</taxon>
        <taxon>Magnoliopsida</taxon>
        <taxon>Liliopsida</taxon>
        <taxon>Dioscoreales</taxon>
        <taxon>Dioscoreaceae</taxon>
        <taxon>Dioscorea</taxon>
    </lineage>
</organism>
<dbReference type="GO" id="GO:0003700">
    <property type="term" value="F:DNA-binding transcription factor activity"/>
    <property type="evidence" value="ECO:0007669"/>
    <property type="project" value="UniProtKB-UniRule"/>
</dbReference>
<evidence type="ECO:0000256" key="4">
    <source>
        <dbReference type="ARBA" id="ARBA00023125"/>
    </source>
</evidence>
<keyword evidence="4 7" id="KW-0238">DNA-binding</keyword>
<keyword evidence="8" id="KW-0175">Coiled coil</keyword>
<evidence type="ECO:0000256" key="5">
    <source>
        <dbReference type="ARBA" id="ARBA00023163"/>
    </source>
</evidence>
<reference evidence="9" key="1">
    <citation type="submission" date="2021-03" db="EMBL/GenBank/DDBJ databases">
        <authorList>
            <person name="Li Z."/>
            <person name="Yang C."/>
        </authorList>
    </citation>
    <scope>NUCLEOTIDE SEQUENCE</scope>
    <source>
        <strain evidence="9">Dzin_1.0</strain>
        <tissue evidence="9">Leaf</tissue>
    </source>
</reference>
<reference evidence="9" key="2">
    <citation type="journal article" date="2022" name="Hortic Res">
        <title>The genome of Dioscorea zingiberensis sheds light on the biosynthesis, origin and evolution of the medicinally important diosgenin saponins.</title>
        <authorList>
            <person name="Li Y."/>
            <person name="Tan C."/>
            <person name="Li Z."/>
            <person name="Guo J."/>
            <person name="Li S."/>
            <person name="Chen X."/>
            <person name="Wang C."/>
            <person name="Dai X."/>
            <person name="Yang H."/>
            <person name="Song W."/>
            <person name="Hou L."/>
            <person name="Xu J."/>
            <person name="Tong Z."/>
            <person name="Xu A."/>
            <person name="Yuan X."/>
            <person name="Wang W."/>
            <person name="Yang Q."/>
            <person name="Chen L."/>
            <person name="Sun Z."/>
            <person name="Wang K."/>
            <person name="Pan B."/>
            <person name="Chen J."/>
            <person name="Bao Y."/>
            <person name="Liu F."/>
            <person name="Qi X."/>
            <person name="Gang D.R."/>
            <person name="Wen J."/>
            <person name="Li J."/>
        </authorList>
    </citation>
    <scope>NUCLEOTIDE SEQUENCE</scope>
    <source>
        <strain evidence="9">Dzin_1.0</strain>
    </source>
</reference>
<keyword evidence="10" id="KW-1185">Reference proteome</keyword>
<keyword evidence="5 7" id="KW-0804">Transcription</keyword>
<comment type="caution">
    <text evidence="9">The sequence shown here is derived from an EMBL/GenBank/DDBJ whole genome shotgun (WGS) entry which is preliminary data.</text>
</comment>
<evidence type="ECO:0000256" key="8">
    <source>
        <dbReference type="SAM" id="Coils"/>
    </source>
</evidence>
<evidence type="ECO:0000256" key="1">
    <source>
        <dbReference type="ARBA" id="ARBA00004123"/>
    </source>
</evidence>
<dbReference type="PANTHER" id="PTHR31421">
    <property type="entry name" value="PROTEIN BASIC PENTACYSTEINE3"/>
    <property type="match status" value="1"/>
</dbReference>
<evidence type="ECO:0000256" key="2">
    <source>
        <dbReference type="ARBA" id="ARBA00007911"/>
    </source>
</evidence>
<dbReference type="OrthoDB" id="1883964at2759"/>
<comment type="subcellular location">
    <subcellularLocation>
        <location evidence="1 7">Nucleus</location>
    </subcellularLocation>
</comment>
<evidence type="ECO:0000256" key="6">
    <source>
        <dbReference type="ARBA" id="ARBA00023242"/>
    </source>
</evidence>
<evidence type="ECO:0000256" key="3">
    <source>
        <dbReference type="ARBA" id="ARBA00023015"/>
    </source>
</evidence>
<dbReference type="EMBL" id="JAGGNH010000007">
    <property type="protein sequence ID" value="KAJ0968660.1"/>
    <property type="molecule type" value="Genomic_DNA"/>
</dbReference>
<dbReference type="InterPro" id="IPR010409">
    <property type="entry name" value="GAGA-bd_tscrpt_act"/>
</dbReference>